<sequence length="357" mass="39094">MTIFNDTAQNTVDDASTNLEVTGDVSDAAWLMVDNSAVGLGDFTVGRLLVHTLFVDAVEKRIQAEKDEVAVTTASGTLEHGVQGNLEATKQATEPKISADFAALMNGDTLRFTPWDYIFGADARYPFSAWNDQGDDRARSDTVWQSDIDKLVGAVDETKDFDTDGSGDLMLSNPMWDPSLRAIPRSHPLPRLSRKSGSDEEARKESSLASTRVEDALDSNSTLTMDPDVETSLDAETIKNGYIHFVRKITDLQNRASVEDVWAYGWLPGLEDVRLAYEAEKGDIIKAVNAERMATQPTHMTELQGDIFTKLKAADDSAGVITARTFFDLSRHPVPNQVLISTLIADEARMSKGNSGN</sequence>
<evidence type="ECO:0000313" key="3">
    <source>
        <dbReference type="Proteomes" id="UP001302602"/>
    </source>
</evidence>
<dbReference type="AlphaFoldDB" id="A0AAN6TTW4"/>
<reference evidence="2" key="1">
    <citation type="journal article" date="2023" name="Mol. Phylogenet. Evol.">
        <title>Genome-scale phylogeny and comparative genomics of the fungal order Sordariales.</title>
        <authorList>
            <person name="Hensen N."/>
            <person name="Bonometti L."/>
            <person name="Westerberg I."/>
            <person name="Brannstrom I.O."/>
            <person name="Guillou S."/>
            <person name="Cros-Aarteil S."/>
            <person name="Calhoun S."/>
            <person name="Haridas S."/>
            <person name="Kuo A."/>
            <person name="Mondo S."/>
            <person name="Pangilinan J."/>
            <person name="Riley R."/>
            <person name="LaButti K."/>
            <person name="Andreopoulos B."/>
            <person name="Lipzen A."/>
            <person name="Chen C."/>
            <person name="Yan M."/>
            <person name="Daum C."/>
            <person name="Ng V."/>
            <person name="Clum A."/>
            <person name="Steindorff A."/>
            <person name="Ohm R.A."/>
            <person name="Martin F."/>
            <person name="Silar P."/>
            <person name="Natvig D.O."/>
            <person name="Lalanne C."/>
            <person name="Gautier V."/>
            <person name="Ament-Velasquez S.L."/>
            <person name="Kruys A."/>
            <person name="Hutchinson M.I."/>
            <person name="Powell A.J."/>
            <person name="Barry K."/>
            <person name="Miller A.N."/>
            <person name="Grigoriev I.V."/>
            <person name="Debuchy R."/>
            <person name="Gladieux P."/>
            <person name="Hiltunen Thoren M."/>
            <person name="Johannesson H."/>
        </authorList>
    </citation>
    <scope>NUCLEOTIDE SEQUENCE</scope>
    <source>
        <strain evidence="2">CBS 731.68</strain>
    </source>
</reference>
<gene>
    <name evidence="2" type="ORF">N657DRAFT_636381</name>
</gene>
<evidence type="ECO:0000256" key="1">
    <source>
        <dbReference type="SAM" id="MobiDB-lite"/>
    </source>
</evidence>
<comment type="caution">
    <text evidence="2">The sequence shown here is derived from an EMBL/GenBank/DDBJ whole genome shotgun (WGS) entry which is preliminary data.</text>
</comment>
<dbReference type="Proteomes" id="UP001302602">
    <property type="component" value="Unassembled WGS sequence"/>
</dbReference>
<accession>A0AAN6TTW4</accession>
<keyword evidence="3" id="KW-1185">Reference proteome</keyword>
<dbReference type="GeneID" id="87828187"/>
<proteinExistence type="predicted"/>
<reference evidence="2" key="2">
    <citation type="submission" date="2023-05" db="EMBL/GenBank/DDBJ databases">
        <authorList>
            <consortium name="Lawrence Berkeley National Laboratory"/>
            <person name="Steindorff A."/>
            <person name="Hensen N."/>
            <person name="Bonometti L."/>
            <person name="Westerberg I."/>
            <person name="Brannstrom I.O."/>
            <person name="Guillou S."/>
            <person name="Cros-Aarteil S."/>
            <person name="Calhoun S."/>
            <person name="Haridas S."/>
            <person name="Kuo A."/>
            <person name="Mondo S."/>
            <person name="Pangilinan J."/>
            <person name="Riley R."/>
            <person name="Labutti K."/>
            <person name="Andreopoulos B."/>
            <person name="Lipzen A."/>
            <person name="Chen C."/>
            <person name="Yanf M."/>
            <person name="Daum C."/>
            <person name="Ng V."/>
            <person name="Clum A."/>
            <person name="Ohm R."/>
            <person name="Martin F."/>
            <person name="Silar P."/>
            <person name="Natvig D."/>
            <person name="Lalanne C."/>
            <person name="Gautier V."/>
            <person name="Ament-Velasquez S.L."/>
            <person name="Kruys A."/>
            <person name="Hutchinson M.I."/>
            <person name="Powell A.J."/>
            <person name="Barry K."/>
            <person name="Miller A.N."/>
            <person name="Grigoriev I.V."/>
            <person name="Debuchy R."/>
            <person name="Gladieux P."/>
            <person name="Thoren M.H."/>
            <person name="Johannesson H."/>
        </authorList>
    </citation>
    <scope>NUCLEOTIDE SEQUENCE</scope>
    <source>
        <strain evidence="2">CBS 731.68</strain>
    </source>
</reference>
<protein>
    <submittedName>
        <fullName evidence="2">Uncharacterized protein</fullName>
    </submittedName>
</protein>
<name>A0AAN6TTW4_9PEZI</name>
<dbReference type="RefSeq" id="XP_062644431.1">
    <property type="nucleotide sequence ID" value="XM_062791418.1"/>
</dbReference>
<organism evidence="2 3">
    <name type="scientific">Parathielavia appendiculata</name>
    <dbReference type="NCBI Taxonomy" id="2587402"/>
    <lineage>
        <taxon>Eukaryota</taxon>
        <taxon>Fungi</taxon>
        <taxon>Dikarya</taxon>
        <taxon>Ascomycota</taxon>
        <taxon>Pezizomycotina</taxon>
        <taxon>Sordariomycetes</taxon>
        <taxon>Sordariomycetidae</taxon>
        <taxon>Sordariales</taxon>
        <taxon>Chaetomiaceae</taxon>
        <taxon>Parathielavia</taxon>
    </lineage>
</organism>
<evidence type="ECO:0000313" key="2">
    <source>
        <dbReference type="EMBL" id="KAK4120660.1"/>
    </source>
</evidence>
<feature type="compositionally biased region" description="Basic and acidic residues" evidence="1">
    <location>
        <begin position="196"/>
        <end position="206"/>
    </location>
</feature>
<feature type="region of interest" description="Disordered" evidence="1">
    <location>
        <begin position="181"/>
        <end position="228"/>
    </location>
</feature>
<dbReference type="EMBL" id="MU853237">
    <property type="protein sequence ID" value="KAK4120660.1"/>
    <property type="molecule type" value="Genomic_DNA"/>
</dbReference>